<dbReference type="AlphaFoldDB" id="A0A8K0GRD5"/>
<protein>
    <submittedName>
        <fullName evidence="2">Uncharacterized protein</fullName>
    </submittedName>
</protein>
<feature type="region of interest" description="Disordered" evidence="1">
    <location>
        <begin position="213"/>
        <end position="237"/>
    </location>
</feature>
<evidence type="ECO:0000313" key="3">
    <source>
        <dbReference type="Proteomes" id="UP000796880"/>
    </source>
</evidence>
<gene>
    <name evidence="2" type="ORF">FNV43_RR21691</name>
</gene>
<name>A0A8K0GRD5_9ROSA</name>
<sequence>MGTYRMAGQTCKMAGEFSKAFEDLDFDEEEVADNVKCYIFYFLETVVLGGDKKRLVWGFETIPIVATIRPHGKYHGSSWIPKILEWSCPSILQYSKLTTSIFDRKDVSLPFTPLSAVPAVPVWNPFTLIDPVKRAALLAFIDDPSTTVHPGDYDALEKSLFELILANGAWLGDQEVDVALYYIRRTMINSPQMYDQRAIVIDCMFWEQSEHGEEDELSDTADWEEEQSLSPFPYIYQ</sequence>
<dbReference type="EMBL" id="VOIH02000010">
    <property type="protein sequence ID" value="KAF3434606.1"/>
    <property type="molecule type" value="Genomic_DNA"/>
</dbReference>
<evidence type="ECO:0000313" key="2">
    <source>
        <dbReference type="EMBL" id="KAF3434606.1"/>
    </source>
</evidence>
<proteinExistence type="predicted"/>
<dbReference type="Proteomes" id="UP000796880">
    <property type="component" value="Unassembled WGS sequence"/>
</dbReference>
<evidence type="ECO:0000256" key="1">
    <source>
        <dbReference type="SAM" id="MobiDB-lite"/>
    </source>
</evidence>
<keyword evidence="3" id="KW-1185">Reference proteome</keyword>
<organism evidence="2 3">
    <name type="scientific">Rhamnella rubrinervis</name>
    <dbReference type="NCBI Taxonomy" id="2594499"/>
    <lineage>
        <taxon>Eukaryota</taxon>
        <taxon>Viridiplantae</taxon>
        <taxon>Streptophyta</taxon>
        <taxon>Embryophyta</taxon>
        <taxon>Tracheophyta</taxon>
        <taxon>Spermatophyta</taxon>
        <taxon>Magnoliopsida</taxon>
        <taxon>eudicotyledons</taxon>
        <taxon>Gunneridae</taxon>
        <taxon>Pentapetalae</taxon>
        <taxon>rosids</taxon>
        <taxon>fabids</taxon>
        <taxon>Rosales</taxon>
        <taxon>Rhamnaceae</taxon>
        <taxon>rhamnoid group</taxon>
        <taxon>Rhamneae</taxon>
        <taxon>Rhamnella</taxon>
    </lineage>
</organism>
<comment type="caution">
    <text evidence="2">The sequence shown here is derived from an EMBL/GenBank/DDBJ whole genome shotgun (WGS) entry which is preliminary data.</text>
</comment>
<accession>A0A8K0GRD5</accession>
<reference evidence="2" key="1">
    <citation type="submission" date="2020-03" db="EMBL/GenBank/DDBJ databases">
        <title>A high-quality chromosome-level genome assembly of a woody plant with both climbing and erect habits, Rhamnella rubrinervis.</title>
        <authorList>
            <person name="Lu Z."/>
            <person name="Yang Y."/>
            <person name="Zhu X."/>
            <person name="Sun Y."/>
        </authorList>
    </citation>
    <scope>NUCLEOTIDE SEQUENCE</scope>
    <source>
        <strain evidence="2">BYM</strain>
        <tissue evidence="2">Leaf</tissue>
    </source>
</reference>
<feature type="compositionally biased region" description="Acidic residues" evidence="1">
    <location>
        <begin position="213"/>
        <end position="227"/>
    </location>
</feature>